<dbReference type="GO" id="GO:0010772">
    <property type="term" value="P:meiotic DNA recombinase assembly involved in reciprocal meiotic recombination"/>
    <property type="evidence" value="ECO:0007669"/>
    <property type="project" value="TreeGrafter"/>
</dbReference>
<dbReference type="STRING" id="158607.A0A2P5HQR8"/>
<keyword evidence="3" id="KW-0234">DNA repair</keyword>
<sequence length="180" mass="19180">MGPPRILVGEQTTLLSAADCNFLEALQDSLPAEAANGRGCGGLLTAILDHLDRFKEHLHADGAGTEHDQYDNVWGPVMAEACTSRGKSEVTITGPGPEDRFHVPVTSPEDASRTVAQLAFVVGIDAVTAESTVDEHINLLRQYNKVKDVGQQLIGLNADNRGVPVGSLYADEHYGVGPHD</sequence>
<dbReference type="AlphaFoldDB" id="A0A2P5HQR8"/>
<keyword evidence="2" id="KW-0227">DNA damage</keyword>
<dbReference type="EMBL" id="MAVT02000971">
    <property type="protein sequence ID" value="POS72571.1"/>
    <property type="molecule type" value="Genomic_DNA"/>
</dbReference>
<evidence type="ECO:0000256" key="1">
    <source>
        <dbReference type="ARBA" id="ARBA00008060"/>
    </source>
</evidence>
<proteinExistence type="inferred from homology"/>
<organism evidence="4 5">
    <name type="scientific">Diaporthe helianthi</name>
    <dbReference type="NCBI Taxonomy" id="158607"/>
    <lineage>
        <taxon>Eukaryota</taxon>
        <taxon>Fungi</taxon>
        <taxon>Dikarya</taxon>
        <taxon>Ascomycota</taxon>
        <taxon>Pezizomycotina</taxon>
        <taxon>Sordariomycetes</taxon>
        <taxon>Sordariomycetidae</taxon>
        <taxon>Diaporthales</taxon>
        <taxon>Diaporthaceae</taxon>
        <taxon>Diaporthe</taxon>
    </lineage>
</organism>
<dbReference type="Proteomes" id="UP000094444">
    <property type="component" value="Unassembled WGS sequence"/>
</dbReference>
<comment type="similarity">
    <text evidence="1">Belongs to the SWI5/SAE3 family.</text>
</comment>
<dbReference type="GO" id="GO:0032798">
    <property type="term" value="C:Swi5-Sfr1 complex"/>
    <property type="evidence" value="ECO:0007669"/>
    <property type="project" value="TreeGrafter"/>
</dbReference>
<dbReference type="PANTHER" id="PTHR28529">
    <property type="entry name" value="DNA REPAIR PROTEIN SWI5 HOMOLOG"/>
    <property type="match status" value="1"/>
</dbReference>
<dbReference type="GO" id="GO:0034974">
    <property type="term" value="C:Swi5-Swi2 complex"/>
    <property type="evidence" value="ECO:0007669"/>
    <property type="project" value="TreeGrafter"/>
</dbReference>
<dbReference type="InParanoid" id="A0A2P5HQR8"/>
<comment type="caution">
    <text evidence="4">The sequence shown here is derived from an EMBL/GenBank/DDBJ whole genome shotgun (WGS) entry which is preliminary data.</text>
</comment>
<accession>A0A2P5HQR8</accession>
<evidence type="ECO:0000256" key="2">
    <source>
        <dbReference type="ARBA" id="ARBA00022763"/>
    </source>
</evidence>
<dbReference type="Pfam" id="PF07061">
    <property type="entry name" value="Swi5"/>
    <property type="match status" value="1"/>
</dbReference>
<dbReference type="Gene3D" id="1.20.5.170">
    <property type="match status" value="1"/>
</dbReference>
<dbReference type="InterPro" id="IPR010760">
    <property type="entry name" value="DNA-repair_Swi5"/>
</dbReference>
<dbReference type="PANTHER" id="PTHR28529:SF2">
    <property type="entry name" value="DNA REPAIR PROTEIN SWI5 HOMOLOG"/>
    <property type="match status" value="1"/>
</dbReference>
<evidence type="ECO:0000256" key="3">
    <source>
        <dbReference type="ARBA" id="ARBA00023204"/>
    </source>
</evidence>
<gene>
    <name evidence="4" type="ORF">DHEL01_v209038</name>
</gene>
<evidence type="ECO:0000313" key="4">
    <source>
        <dbReference type="EMBL" id="POS72571.1"/>
    </source>
</evidence>
<keyword evidence="5" id="KW-1185">Reference proteome</keyword>
<dbReference type="GO" id="GO:0000709">
    <property type="term" value="P:meiotic joint molecule formation"/>
    <property type="evidence" value="ECO:0007669"/>
    <property type="project" value="TreeGrafter"/>
</dbReference>
<dbReference type="OrthoDB" id="255837at2759"/>
<evidence type="ECO:0000313" key="5">
    <source>
        <dbReference type="Proteomes" id="UP000094444"/>
    </source>
</evidence>
<reference evidence="4" key="1">
    <citation type="submission" date="2017-09" db="EMBL/GenBank/DDBJ databases">
        <title>Polyketide synthases of a Diaporthe helianthi virulent isolate.</title>
        <authorList>
            <person name="Baroncelli R."/>
        </authorList>
    </citation>
    <scope>NUCLEOTIDE SEQUENCE [LARGE SCALE GENOMIC DNA]</scope>
    <source>
        <strain evidence="4">7/96</strain>
    </source>
</reference>
<name>A0A2P5HQR8_DIAHE</name>
<protein>
    <submittedName>
        <fullName evidence="4">Uncharacterized protein</fullName>
    </submittedName>
</protein>